<dbReference type="AlphaFoldDB" id="Q1Q6T4"/>
<accession>Q1Q6T4</accession>
<keyword evidence="1" id="KW-1133">Transmembrane helix</keyword>
<reference evidence="3 4" key="3">
    <citation type="submission" date="2020-02" db="EMBL/GenBank/DDBJ databases">
        <title>Newly sequenced genome of strain CSTR1 showed variability in Candidatus Kuenenia stuttgartiensis genomes.</title>
        <authorList>
            <person name="Ding C."/>
            <person name="Adrian L."/>
        </authorList>
    </citation>
    <scope>NUCLEOTIDE SEQUENCE [LARGE SCALE GENOMIC DNA]</scope>
    <source>
        <strain evidence="3 4">CSTR1</strain>
    </source>
</reference>
<sequence>MPQQNILSGTAIKPSRLNLLLQSMALMLIPFIFLSLSSPQDQRHRMTFFSHSV</sequence>
<proteinExistence type="predicted"/>
<reference evidence="2" key="1">
    <citation type="journal article" date="2006" name="Nature">
        <title>Deciphering the evolution and metabolism of an anammox bacterium from a community genome.</title>
        <authorList>
            <person name="Strous M."/>
            <person name="Pelletier E."/>
            <person name="Mangenot S."/>
            <person name="Rattei T."/>
            <person name="Lehner A."/>
            <person name="Taylor M.W."/>
            <person name="Horn M."/>
            <person name="Daims H."/>
            <person name="Bartol-Mavel D."/>
            <person name="Wincker P."/>
            <person name="Barbe V."/>
            <person name="Fonknechten N."/>
            <person name="Vallenet D."/>
            <person name="Segurens B."/>
            <person name="Schenowitz-Truong C."/>
            <person name="Medigue C."/>
            <person name="Collingro A."/>
            <person name="Snel B."/>
            <person name="Dutilh B.E."/>
            <person name="OpDenCamp H.J.M."/>
            <person name="vanDerDrift C."/>
            <person name="Cirpus I."/>
            <person name="vanDePas-Schoonen K.T."/>
            <person name="Harhangi H.R."/>
            <person name="vanNiftrik L."/>
            <person name="Schmid M."/>
            <person name="Keltjens J."/>
            <person name="vanDeVossenberg J."/>
            <person name="Kartal B."/>
            <person name="Meier H."/>
            <person name="Frishman D."/>
            <person name="Huynen M.A."/>
            <person name="Mewes H."/>
            <person name="Weissenbach J."/>
            <person name="Jetten M.S.M."/>
            <person name="Wagner M."/>
            <person name="LePaslier D."/>
        </authorList>
    </citation>
    <scope>NUCLEOTIDE SEQUENCE</scope>
</reference>
<reference evidence="2" key="2">
    <citation type="submission" date="2006-01" db="EMBL/GenBank/DDBJ databases">
        <authorList>
            <person name="Genoscope"/>
        </authorList>
    </citation>
    <scope>NUCLEOTIDE SEQUENCE</scope>
</reference>
<evidence type="ECO:0000256" key="1">
    <source>
        <dbReference type="SAM" id="Phobius"/>
    </source>
</evidence>
<organism evidence="2">
    <name type="scientific">Kuenenia stuttgartiensis</name>
    <dbReference type="NCBI Taxonomy" id="174633"/>
    <lineage>
        <taxon>Bacteria</taxon>
        <taxon>Pseudomonadati</taxon>
        <taxon>Planctomycetota</taxon>
        <taxon>Candidatus Brocadiia</taxon>
        <taxon>Candidatus Brocadiales</taxon>
        <taxon>Candidatus Brocadiaceae</taxon>
        <taxon>Candidatus Kuenenia</taxon>
    </lineage>
</organism>
<dbReference type="Proteomes" id="UP000501926">
    <property type="component" value="Chromosome"/>
</dbReference>
<protein>
    <submittedName>
        <fullName evidence="2">Uncharacterized protein</fullName>
    </submittedName>
</protein>
<dbReference type="EMBL" id="CP049055">
    <property type="protein sequence ID" value="QII12897.1"/>
    <property type="molecule type" value="Genomic_DNA"/>
</dbReference>
<evidence type="ECO:0000313" key="4">
    <source>
        <dbReference type="Proteomes" id="UP000501926"/>
    </source>
</evidence>
<dbReference type="EMBL" id="CT573071">
    <property type="protein sequence ID" value="CAJ73292.1"/>
    <property type="molecule type" value="Genomic_DNA"/>
</dbReference>
<evidence type="ECO:0000313" key="2">
    <source>
        <dbReference type="EMBL" id="CAJ73292.1"/>
    </source>
</evidence>
<keyword evidence="1" id="KW-0812">Transmembrane</keyword>
<gene>
    <name evidence="3" type="ORF">KsCSTR_35180</name>
    <name evidence="2" type="ORF">kuste2544</name>
</gene>
<evidence type="ECO:0000313" key="3">
    <source>
        <dbReference type="EMBL" id="QII12897.1"/>
    </source>
</evidence>
<feature type="transmembrane region" description="Helical" evidence="1">
    <location>
        <begin position="17"/>
        <end position="36"/>
    </location>
</feature>
<name>Q1Q6T4_KUEST</name>
<keyword evidence="1" id="KW-0472">Membrane</keyword>